<dbReference type="Proteomes" id="UP000272400">
    <property type="component" value="Unassembled WGS sequence"/>
</dbReference>
<protein>
    <submittedName>
        <fullName evidence="3">Glycosyl hydrolase family 16</fullName>
    </submittedName>
</protein>
<dbReference type="Gene3D" id="2.60.120.200">
    <property type="match status" value="1"/>
</dbReference>
<comment type="caution">
    <text evidence="3">The sequence shown here is derived from an EMBL/GenBank/DDBJ whole genome shotgun (WGS) entry which is preliminary data.</text>
</comment>
<dbReference type="Pfam" id="PF00722">
    <property type="entry name" value="Glyco_hydro_16"/>
    <property type="match status" value="1"/>
</dbReference>
<dbReference type="GO" id="GO:0005975">
    <property type="term" value="P:carbohydrate metabolic process"/>
    <property type="evidence" value="ECO:0007669"/>
    <property type="project" value="InterPro"/>
</dbReference>
<dbReference type="OrthoDB" id="9809583at2"/>
<dbReference type="InterPro" id="IPR000757">
    <property type="entry name" value="Beta-glucanase-like"/>
</dbReference>
<dbReference type="PANTHER" id="PTHR10963">
    <property type="entry name" value="GLYCOSYL HYDROLASE-RELATED"/>
    <property type="match status" value="1"/>
</dbReference>
<keyword evidence="3" id="KW-0378">Hydrolase</keyword>
<keyword evidence="4" id="KW-1185">Reference proteome</keyword>
<evidence type="ECO:0000256" key="1">
    <source>
        <dbReference type="ARBA" id="ARBA00006865"/>
    </source>
</evidence>
<reference evidence="3 4" key="1">
    <citation type="submission" date="2018-11" db="EMBL/GenBank/DDBJ databases">
        <title>Sequencing the genomes of 1000 actinobacteria strains.</title>
        <authorList>
            <person name="Klenk H.-P."/>
        </authorList>
    </citation>
    <scope>NUCLEOTIDE SEQUENCE [LARGE SCALE GENOMIC DNA]</scope>
    <source>
        <strain evidence="3 4">DSM 44254</strain>
    </source>
</reference>
<dbReference type="SUPFAM" id="SSF49899">
    <property type="entry name" value="Concanavalin A-like lectins/glucanases"/>
    <property type="match status" value="1"/>
</dbReference>
<dbReference type="PANTHER" id="PTHR10963:SF55">
    <property type="entry name" value="GLYCOSIDE HYDROLASE FAMILY 16 PROTEIN"/>
    <property type="match status" value="1"/>
</dbReference>
<gene>
    <name evidence="3" type="ORF">EDD29_7324</name>
</gene>
<evidence type="ECO:0000313" key="3">
    <source>
        <dbReference type="EMBL" id="ROO89622.1"/>
    </source>
</evidence>
<dbReference type="RefSeq" id="WP_123668684.1">
    <property type="nucleotide sequence ID" value="NZ_RJKE01000001.1"/>
</dbReference>
<dbReference type="InterPro" id="IPR013320">
    <property type="entry name" value="ConA-like_dom_sf"/>
</dbReference>
<evidence type="ECO:0000313" key="4">
    <source>
        <dbReference type="Proteomes" id="UP000272400"/>
    </source>
</evidence>
<sequence length="301" mass="32889">MKRLRGLGMVVLVLVCFAVALVVNLGPPQWLRDVWEDPAPVAAPETAGPVLGPGDLVDAETPEGMHLTWREEFTGRRGAKPDPARWNIETTTPDTGELERNTRKNVALDGKGRLVITARSGAQGYTSARITTEGKFAPTYGRVTVRMKSPDGKGLWPAFWLLGADHMTNPWPASGEIDVMERRGDLTDRYYSTVQGPGYSGVGISKQYAPGRKVAFSSRFHVFGVDWTPTALTFMIDGKAVHTVDKASVPGEWVFDHPFFLVLNLAVGGPFPGEPTEATPFPAKMVVDYIRAYSFDIDPAT</sequence>
<evidence type="ECO:0000259" key="2">
    <source>
        <dbReference type="PROSITE" id="PS51762"/>
    </source>
</evidence>
<dbReference type="InterPro" id="IPR050546">
    <property type="entry name" value="Glycosyl_Hydrlase_16"/>
</dbReference>
<dbReference type="AlphaFoldDB" id="A0A3N1D7W5"/>
<dbReference type="GO" id="GO:0004553">
    <property type="term" value="F:hydrolase activity, hydrolyzing O-glycosyl compounds"/>
    <property type="evidence" value="ECO:0007669"/>
    <property type="project" value="InterPro"/>
</dbReference>
<comment type="similarity">
    <text evidence="1">Belongs to the glycosyl hydrolase 16 family.</text>
</comment>
<name>A0A3N1D7W5_9ACTN</name>
<proteinExistence type="inferred from homology"/>
<accession>A0A3N1D7W5</accession>
<dbReference type="PROSITE" id="PS51762">
    <property type="entry name" value="GH16_2"/>
    <property type="match status" value="1"/>
</dbReference>
<dbReference type="EMBL" id="RJKE01000001">
    <property type="protein sequence ID" value="ROO89622.1"/>
    <property type="molecule type" value="Genomic_DNA"/>
</dbReference>
<organism evidence="3 4">
    <name type="scientific">Actinocorallia herbida</name>
    <dbReference type="NCBI Taxonomy" id="58109"/>
    <lineage>
        <taxon>Bacteria</taxon>
        <taxon>Bacillati</taxon>
        <taxon>Actinomycetota</taxon>
        <taxon>Actinomycetes</taxon>
        <taxon>Streptosporangiales</taxon>
        <taxon>Thermomonosporaceae</taxon>
        <taxon>Actinocorallia</taxon>
    </lineage>
</organism>
<dbReference type="CDD" id="cd08023">
    <property type="entry name" value="GH16_laminarinase_like"/>
    <property type="match status" value="1"/>
</dbReference>
<feature type="domain" description="GH16" evidence="2">
    <location>
        <begin position="67"/>
        <end position="298"/>
    </location>
</feature>